<comment type="similarity">
    <text evidence="2">Belongs to the phosphatase 2A regulatory subunit A family.</text>
</comment>
<feature type="compositionally biased region" description="Low complexity" evidence="4">
    <location>
        <begin position="39"/>
        <end position="57"/>
    </location>
</feature>
<dbReference type="Pfam" id="PF06602">
    <property type="entry name" value="Myotub-related"/>
    <property type="match status" value="1"/>
</dbReference>
<dbReference type="InterPro" id="IPR010569">
    <property type="entry name" value="Myotubularin-like_Pase_dom"/>
</dbReference>
<feature type="repeat" description="HEAT" evidence="3">
    <location>
        <begin position="885"/>
        <end position="923"/>
    </location>
</feature>
<dbReference type="InterPro" id="IPR011993">
    <property type="entry name" value="PH-like_dom_sf"/>
</dbReference>
<dbReference type="InterPro" id="IPR011989">
    <property type="entry name" value="ARM-like"/>
</dbReference>
<dbReference type="InterPro" id="IPR021133">
    <property type="entry name" value="HEAT_type_2"/>
</dbReference>
<name>A0ABR3V9S1_HUMIN</name>
<feature type="compositionally biased region" description="Low complexity" evidence="4">
    <location>
        <begin position="696"/>
        <end position="722"/>
    </location>
</feature>
<dbReference type="PROSITE" id="PS51339">
    <property type="entry name" value="PPASE_MYOTUBULARIN"/>
    <property type="match status" value="1"/>
</dbReference>
<evidence type="ECO:0000259" key="5">
    <source>
        <dbReference type="PROSITE" id="PS51339"/>
    </source>
</evidence>
<dbReference type="InterPro" id="IPR055231">
    <property type="entry name" value="2AA_helical"/>
</dbReference>
<proteinExistence type="inferred from homology"/>
<keyword evidence="1" id="KW-0677">Repeat</keyword>
<dbReference type="InterPro" id="IPR029021">
    <property type="entry name" value="Prot-tyrosine_phosphatase-like"/>
</dbReference>
<evidence type="ECO:0000256" key="1">
    <source>
        <dbReference type="ARBA" id="ARBA00022737"/>
    </source>
</evidence>
<sequence>MSVPHSKHVFPNVQALRGGKPELGDLVLTDYHLVFRFPPESSSPSPSSSSQSAGGSPSKKRPAKQVWFAFHVISHCTVRPTPPSSGVPSSIRLRFRDFTYVCFNFHDDKQARDAFEFIRARTCRLGSVENLLAFHYTPPPGSPENKINGWDLYDVRAEFKRQGISEKSPDVGWRISTINQDYSFSPTYPALLVVPSSISDNTLKYAANFRSRARIPTLSYFHPVNNCTITRSSQPFVGLRMKRSIQDERLVGACFSVSESLDTLLSSNPDRSPSSSHVDLSADADLSASEMDRIRMEDELIAGTGPQYDPKTGKRLIYGAQQHNLIVDARPAINSYAMQAIGMGSENMDYYKFAKKVFLNIDNIHVMRDSLDKVVSALKDADLSPFPPNRDLLAKSKWLKHIGGILDGAAIIARQVGIQHSHVLIHCSDGWDRTSQLSALAQLMLDPYYRTIDGFIVLVEKDWLSFGHMFQLRSGHMSHESWFTVDNDALAGSTIRPGESEGRGDAIENALASAKRFWSKNVSGEKDMPAASDAEEVSAVDEAKQGPVPVTEDYATRPKDVSPVFHQFLDATYQLLRQHPTRFEFNERFLRRLLYHVYSCQYGTFLFNNERQRHEAKLRERTRSVWVYFLSRRQEFLNDQYDPTVDDHTRGKERLIFPRLGDVRWWHQLFNRTDDEMNGDINASIATAERVAAYSSALSAEPSPSGSGGAQSSPEPTSQPPSLRASQSVLAGVETAHEALTPEARTPSTLNRSASTGMMPGALGALQDKLSGLTVGKGMFGGAAGGASDTAESPAMADATNATEELYPIAVLIDELKHDDVLLRLNAIHRLSTIALALGAERTRDELIPFLDESVEDEDEVLVALSEELGSFIDYVGGPQWGHVLLSPLENLAAIEEPVVRDKAVESLNKICAQLSPQQVEEYFVPLTIRLSKADWFTSKVSGCGLYTAPYSKVSPPVQEQLRQQFGQLVHDDTPMVRRQAATNLAKFVKEMPAAIVIEEMIPLFQHLVQDDQDSVRLLTVEVLISIAEVVPKEQQASHGVLLTSLRSLIDDKSWRVRYMIADRFEKIAKAVDEEVVARDLVPAFVKLLKDNEAEVRTAIAGQIPGFCALVDRNTLLNDIMGTVENLVSDTSQHVRAALGTQISGLAPILGKQETIDHLLPMFLQMLKDEFPEVRLHIISKLELVNQVIGIDLLAQSLLPAIVQLAEDKQWRVRLAIIGHMPLLASQLGVQFFDDKLSQLCMGWLGDTVFSIREAATHNLKKLTEVFGVEWANEAIIPKVMAMGAHPNYLYRMTTCFAISTLASVVTMDVIAKSILPMLEKLTSDDIPNIRFNVAKTYSSLIAVLRRLPEEGTIYTLEQANKGTPLPLSPKGQQVIDERIMPCLEKLQKDDDVDVRYFATIAAAAAAGSTPEAAAAVAAAQAQAGHVGGPGGEPMNTSP</sequence>
<feature type="region of interest" description="Disordered" evidence="4">
    <location>
        <begin position="39"/>
        <end position="60"/>
    </location>
</feature>
<dbReference type="InterPro" id="IPR051023">
    <property type="entry name" value="PP2A_Regulatory_Subunit_A"/>
</dbReference>
<dbReference type="Pfam" id="PF22646">
    <property type="entry name" value="PPP2R1A-like_HEAT"/>
    <property type="match status" value="1"/>
</dbReference>
<dbReference type="Gene3D" id="1.25.10.10">
    <property type="entry name" value="Leucine-rich Repeat Variant"/>
    <property type="match status" value="1"/>
</dbReference>
<feature type="repeat" description="HEAT" evidence="3">
    <location>
        <begin position="1001"/>
        <end position="1039"/>
    </location>
</feature>
<feature type="repeat" description="HEAT" evidence="3">
    <location>
        <begin position="1120"/>
        <end position="1158"/>
    </location>
</feature>
<reference evidence="6 7" key="1">
    <citation type="journal article" date="2024" name="Commun. Biol.">
        <title>Comparative genomic analysis of thermophilic fungi reveals convergent evolutionary adaptations and gene losses.</title>
        <authorList>
            <person name="Steindorff A.S."/>
            <person name="Aguilar-Pontes M.V."/>
            <person name="Robinson A.J."/>
            <person name="Andreopoulos B."/>
            <person name="LaButti K."/>
            <person name="Kuo A."/>
            <person name="Mondo S."/>
            <person name="Riley R."/>
            <person name="Otillar R."/>
            <person name="Haridas S."/>
            <person name="Lipzen A."/>
            <person name="Grimwood J."/>
            <person name="Schmutz J."/>
            <person name="Clum A."/>
            <person name="Reid I.D."/>
            <person name="Moisan M.C."/>
            <person name="Butler G."/>
            <person name="Nguyen T.T.M."/>
            <person name="Dewar K."/>
            <person name="Conant G."/>
            <person name="Drula E."/>
            <person name="Henrissat B."/>
            <person name="Hansel C."/>
            <person name="Singer S."/>
            <person name="Hutchinson M.I."/>
            <person name="de Vries R.P."/>
            <person name="Natvig D.O."/>
            <person name="Powell A.J."/>
            <person name="Tsang A."/>
            <person name="Grigoriev I.V."/>
        </authorList>
    </citation>
    <scope>NUCLEOTIDE SEQUENCE [LARGE SCALE GENOMIC DNA]</scope>
    <source>
        <strain evidence="6 7">CBS 620.91</strain>
    </source>
</reference>
<dbReference type="Pfam" id="PF22956">
    <property type="entry name" value="VPS15-like_hel"/>
    <property type="match status" value="1"/>
</dbReference>
<dbReference type="PROSITE" id="PS50077">
    <property type="entry name" value="HEAT_REPEAT"/>
    <property type="match status" value="8"/>
</dbReference>
<dbReference type="Gene3D" id="2.30.29.30">
    <property type="entry name" value="Pleckstrin-homology domain (PH domain)/Phosphotyrosine-binding domain (PTB)"/>
    <property type="match status" value="1"/>
</dbReference>
<organism evidence="6 7">
    <name type="scientific">Humicola insolens</name>
    <name type="common">Soft-rot fungus</name>
    <dbReference type="NCBI Taxonomy" id="85995"/>
    <lineage>
        <taxon>Eukaryota</taxon>
        <taxon>Fungi</taxon>
        <taxon>Dikarya</taxon>
        <taxon>Ascomycota</taxon>
        <taxon>Pezizomycotina</taxon>
        <taxon>Sordariomycetes</taxon>
        <taxon>Sordariomycetidae</taxon>
        <taxon>Sordariales</taxon>
        <taxon>Chaetomiaceae</taxon>
        <taxon>Mycothermus</taxon>
    </lineage>
</organism>
<protein>
    <recommendedName>
        <fullName evidence="5">Myotubularin phosphatase domain-containing protein</fullName>
    </recommendedName>
</protein>
<dbReference type="Proteomes" id="UP001583172">
    <property type="component" value="Unassembled WGS sequence"/>
</dbReference>
<dbReference type="InterPro" id="IPR016024">
    <property type="entry name" value="ARM-type_fold"/>
</dbReference>
<dbReference type="InterPro" id="IPR054573">
    <property type="entry name" value="PP2A/SF3B1-like_HEAT"/>
</dbReference>
<dbReference type="EMBL" id="JAZGSY010000205">
    <property type="protein sequence ID" value="KAL1838598.1"/>
    <property type="molecule type" value="Genomic_DNA"/>
</dbReference>
<feature type="region of interest" description="Disordered" evidence="4">
    <location>
        <begin position="696"/>
        <end position="757"/>
    </location>
</feature>
<dbReference type="PANTHER" id="PTHR10648:SF4">
    <property type="entry name" value="PROTEIN PHOSPHATASE 2 (FORMERLY 2A), REGULATORY SUBUNIT A, BETA ISOFORM-RELATED"/>
    <property type="match status" value="1"/>
</dbReference>
<gene>
    <name evidence="6" type="ORF">VTJ49DRAFT_2494</name>
</gene>
<dbReference type="SUPFAM" id="SSF48371">
    <property type="entry name" value="ARM repeat"/>
    <property type="match status" value="1"/>
</dbReference>
<dbReference type="PANTHER" id="PTHR10648">
    <property type="entry name" value="SERINE/THREONINE-PROTEIN PHOSPHATASE PP2A 65 KDA REGULATORY SUBUNIT"/>
    <property type="match status" value="1"/>
</dbReference>
<accession>A0ABR3V9S1</accession>
<feature type="repeat" description="HEAT" evidence="3">
    <location>
        <begin position="1081"/>
        <end position="1119"/>
    </location>
</feature>
<feature type="repeat" description="HEAT" evidence="3">
    <location>
        <begin position="1315"/>
        <end position="1347"/>
    </location>
</feature>
<evidence type="ECO:0000256" key="3">
    <source>
        <dbReference type="PROSITE-ProRule" id="PRU00103"/>
    </source>
</evidence>
<evidence type="ECO:0000313" key="6">
    <source>
        <dbReference type="EMBL" id="KAL1838598.1"/>
    </source>
</evidence>
<keyword evidence="7" id="KW-1185">Reference proteome</keyword>
<evidence type="ECO:0000313" key="7">
    <source>
        <dbReference type="Proteomes" id="UP001583172"/>
    </source>
</evidence>
<feature type="domain" description="Myotubularin phosphatase" evidence="5">
    <location>
        <begin position="149"/>
        <end position="670"/>
    </location>
</feature>
<dbReference type="PROSITE" id="PS00383">
    <property type="entry name" value="TYR_PHOSPHATASE_1"/>
    <property type="match status" value="1"/>
</dbReference>
<feature type="compositionally biased region" description="Polar residues" evidence="4">
    <location>
        <begin position="746"/>
        <end position="756"/>
    </location>
</feature>
<dbReference type="SUPFAM" id="SSF52799">
    <property type="entry name" value="(Phosphotyrosine protein) phosphatases II"/>
    <property type="match status" value="1"/>
</dbReference>
<feature type="repeat" description="HEAT" evidence="3">
    <location>
        <begin position="1159"/>
        <end position="1197"/>
    </location>
</feature>
<comment type="caution">
    <text evidence="6">The sequence shown here is derived from an EMBL/GenBank/DDBJ whole genome shotgun (WGS) entry which is preliminary data.</text>
</comment>
<evidence type="ECO:0000256" key="2">
    <source>
        <dbReference type="ARBA" id="ARBA00038332"/>
    </source>
</evidence>
<evidence type="ECO:0000256" key="4">
    <source>
        <dbReference type="SAM" id="MobiDB-lite"/>
    </source>
</evidence>
<dbReference type="InterPro" id="IPR016130">
    <property type="entry name" value="Tyr_Pase_AS"/>
</dbReference>
<feature type="repeat" description="HEAT" evidence="3">
    <location>
        <begin position="1198"/>
        <end position="1236"/>
    </location>
</feature>
<feature type="repeat" description="HEAT" evidence="3">
    <location>
        <begin position="1042"/>
        <end position="1080"/>
    </location>
</feature>